<dbReference type="SUPFAM" id="SSF51658">
    <property type="entry name" value="Xylose isomerase-like"/>
    <property type="match status" value="1"/>
</dbReference>
<dbReference type="KEGG" id="kphy:AOZ06_32435"/>
<organism evidence="3 4">
    <name type="scientific">Kibdelosporangium phytohabitans</name>
    <dbReference type="NCBI Taxonomy" id="860235"/>
    <lineage>
        <taxon>Bacteria</taxon>
        <taxon>Bacillati</taxon>
        <taxon>Actinomycetota</taxon>
        <taxon>Actinomycetes</taxon>
        <taxon>Pseudonocardiales</taxon>
        <taxon>Pseudonocardiaceae</taxon>
        <taxon>Kibdelosporangium</taxon>
    </lineage>
</organism>
<feature type="domain" description="Xylose isomerase-like TIM barrel" evidence="2">
    <location>
        <begin position="96"/>
        <end position="334"/>
    </location>
</feature>
<protein>
    <submittedName>
        <fullName evidence="3">Tat (Twin-arginine translocation) pathway signal sequence</fullName>
    </submittedName>
</protein>
<dbReference type="STRING" id="860235.AOZ06_32435"/>
<dbReference type="InterPro" id="IPR006311">
    <property type="entry name" value="TAT_signal"/>
</dbReference>
<dbReference type="InterPro" id="IPR036237">
    <property type="entry name" value="Xyl_isomerase-like_sf"/>
</dbReference>
<dbReference type="PANTHER" id="PTHR12110:SF41">
    <property type="entry name" value="INOSOSE DEHYDRATASE"/>
    <property type="match status" value="1"/>
</dbReference>
<feature type="signal peptide" evidence="1">
    <location>
        <begin position="1"/>
        <end position="43"/>
    </location>
</feature>
<evidence type="ECO:0000313" key="3">
    <source>
        <dbReference type="EMBL" id="ALG10970.1"/>
    </source>
</evidence>
<dbReference type="EMBL" id="CP012752">
    <property type="protein sequence ID" value="ALG10970.1"/>
    <property type="molecule type" value="Genomic_DNA"/>
</dbReference>
<reference evidence="3 4" key="1">
    <citation type="submission" date="2015-07" db="EMBL/GenBank/DDBJ databases">
        <title>Genome sequencing of Kibdelosporangium phytohabitans.</title>
        <authorList>
            <person name="Qin S."/>
            <person name="Xing K."/>
        </authorList>
    </citation>
    <scope>NUCLEOTIDE SEQUENCE [LARGE SCALE GENOMIC DNA]</scope>
    <source>
        <strain evidence="3 4">KLBMP1111</strain>
    </source>
</reference>
<feature type="chain" id="PRO_5006035683" evidence="1">
    <location>
        <begin position="44"/>
        <end position="372"/>
    </location>
</feature>
<accession>A0A0N9I061</accession>
<sequence length="372" mass="41476">MEDNAKQRRRFTRRDVFTASASAAAVLGAAGLPVLATGTPALADTPSNTEGDRGRGLRAEPLIPSRNRGIILYSVRDRITAAPDNSGVPYGFERVLARLAEIGYKEIEFAGYTQHTSLLGRQITPKEIRKVLDDNGLVANGTHTQINPATFDKEMDIAQELGMRNIGTGGDPANTSYKSDWDAAADTWNELGRRAKARGLRLYTHNHDSAYSFLLDAGPSDANGKPTRSSGKRRLEYFFDKTDPRYVFFEMDIYWAYVARYKHRTYTDRWGRQQTDLFDPILTVAPRTTRFPLFHAKDGNRNTAVPDGHDMVVFGEGDINFQQFFQTIGEQDFHHANWEHDGAPGGPGAPGQSIDFAASSYANMSELTIYRR</sequence>
<keyword evidence="1" id="KW-0732">Signal</keyword>
<proteinExistence type="predicted"/>
<evidence type="ECO:0000256" key="1">
    <source>
        <dbReference type="SAM" id="SignalP"/>
    </source>
</evidence>
<dbReference type="InterPro" id="IPR050312">
    <property type="entry name" value="IolE/XylAMocC-like"/>
</dbReference>
<keyword evidence="4" id="KW-1185">Reference proteome</keyword>
<dbReference type="Pfam" id="PF01261">
    <property type="entry name" value="AP_endonuc_2"/>
    <property type="match status" value="1"/>
</dbReference>
<dbReference type="OrthoDB" id="9798407at2"/>
<name>A0A0N9I061_9PSEU</name>
<dbReference type="Gene3D" id="3.20.20.150">
    <property type="entry name" value="Divalent-metal-dependent TIM barrel enzymes"/>
    <property type="match status" value="1"/>
</dbReference>
<gene>
    <name evidence="3" type="ORF">AOZ06_32435</name>
</gene>
<dbReference type="Proteomes" id="UP000063699">
    <property type="component" value="Chromosome"/>
</dbReference>
<dbReference type="RefSeq" id="WP_054292872.1">
    <property type="nucleotide sequence ID" value="NZ_CP012752.1"/>
</dbReference>
<evidence type="ECO:0000313" key="4">
    <source>
        <dbReference type="Proteomes" id="UP000063699"/>
    </source>
</evidence>
<evidence type="ECO:0000259" key="2">
    <source>
        <dbReference type="Pfam" id="PF01261"/>
    </source>
</evidence>
<dbReference type="PANTHER" id="PTHR12110">
    <property type="entry name" value="HYDROXYPYRUVATE ISOMERASE"/>
    <property type="match status" value="1"/>
</dbReference>
<dbReference type="InterPro" id="IPR013022">
    <property type="entry name" value="Xyl_isomerase-like_TIM-brl"/>
</dbReference>
<dbReference type="PROSITE" id="PS51318">
    <property type="entry name" value="TAT"/>
    <property type="match status" value="1"/>
</dbReference>
<dbReference type="AlphaFoldDB" id="A0A0N9I061"/>